<comment type="caution">
    <text evidence="12">The sequence shown here is derived from an EMBL/GenBank/DDBJ whole genome shotgun (WGS) entry which is preliminary data.</text>
</comment>
<dbReference type="PROSITE" id="PS51996">
    <property type="entry name" value="TR_MART"/>
    <property type="match status" value="1"/>
</dbReference>
<sequence length="289" mass="32211">MSSYQRFTDIEISNKRLPACYGYLSSKLVPIETAVESIGDRVPDLVRFAKLAKKHCTYPNEHGLTQDESAALYLYTMEMSDEQSFYHILNQTLRDENRSALRPWFPYLKLLDTAVNKLPSTKTTAWRGIGINVSSSFQKHQTVTWWSVSSCSESVNTVKGFLGNSTQSTLFNIECINGKKVSSYTCYPEENEILLMPGTTLKVVSDPLDHHGGLHIVHLKEIGDDNDNFPTSAITDKISGKEISSNISNKDNENSTAKAENETKTKASKANIKLTTFETDSSGVMDCLS</sequence>
<organism evidence="12 14">
    <name type="scientific">Didymodactylos carnosus</name>
    <dbReference type="NCBI Taxonomy" id="1234261"/>
    <lineage>
        <taxon>Eukaryota</taxon>
        <taxon>Metazoa</taxon>
        <taxon>Spiralia</taxon>
        <taxon>Gnathifera</taxon>
        <taxon>Rotifera</taxon>
        <taxon>Eurotatoria</taxon>
        <taxon>Bdelloidea</taxon>
        <taxon>Philodinida</taxon>
        <taxon>Philodinidae</taxon>
        <taxon>Didymodactylos</taxon>
    </lineage>
</organism>
<proteinExistence type="inferred from homology"/>
<keyword evidence="14" id="KW-1185">Reference proteome</keyword>
<keyword evidence="7" id="KW-0548">Nucleotidyltransferase</keyword>
<comment type="catalytic activity">
    <reaction evidence="9 10">
        <text>L-arginyl-[protein] + NAD(+) = N(omega)-(ADP-D-ribosyl)-L-arginyl-[protein] + nicotinamide + H(+)</text>
        <dbReference type="Rhea" id="RHEA:19149"/>
        <dbReference type="Rhea" id="RHEA-COMP:10532"/>
        <dbReference type="Rhea" id="RHEA-COMP:15087"/>
        <dbReference type="ChEBI" id="CHEBI:15378"/>
        <dbReference type="ChEBI" id="CHEBI:17154"/>
        <dbReference type="ChEBI" id="CHEBI:29965"/>
        <dbReference type="ChEBI" id="CHEBI:57540"/>
        <dbReference type="ChEBI" id="CHEBI:142554"/>
        <dbReference type="EC" id="2.4.2.31"/>
    </reaction>
</comment>
<feature type="region of interest" description="Disordered" evidence="11">
    <location>
        <begin position="245"/>
        <end position="264"/>
    </location>
</feature>
<comment type="subcellular location">
    <subcellularLocation>
        <location evidence="1">Secreted</location>
    </subcellularLocation>
</comment>
<dbReference type="GO" id="GO:0106274">
    <property type="term" value="F:NAD+-protein-arginine ADP-ribosyltransferase activity"/>
    <property type="evidence" value="ECO:0007669"/>
    <property type="project" value="UniProtKB-EC"/>
</dbReference>
<dbReference type="EMBL" id="CAJOBC010009078">
    <property type="protein sequence ID" value="CAF3978706.1"/>
    <property type="molecule type" value="Genomic_DNA"/>
</dbReference>
<evidence type="ECO:0000256" key="9">
    <source>
        <dbReference type="ARBA" id="ARBA00047597"/>
    </source>
</evidence>
<evidence type="ECO:0000256" key="1">
    <source>
        <dbReference type="ARBA" id="ARBA00004613"/>
    </source>
</evidence>
<evidence type="ECO:0000256" key="6">
    <source>
        <dbReference type="ARBA" id="ARBA00022679"/>
    </source>
</evidence>
<keyword evidence="6 10" id="KW-0808">Transferase</keyword>
<dbReference type="PANTHER" id="PTHR10339:SF25">
    <property type="entry name" value="SECRETED EXOENZYME S"/>
    <property type="match status" value="1"/>
</dbReference>
<reference evidence="12" key="1">
    <citation type="submission" date="2021-02" db="EMBL/GenBank/DDBJ databases">
        <authorList>
            <person name="Nowell W R."/>
        </authorList>
    </citation>
    <scope>NUCLEOTIDE SEQUENCE</scope>
</reference>
<dbReference type="SUPFAM" id="SSF56399">
    <property type="entry name" value="ADP-ribosylation"/>
    <property type="match status" value="1"/>
</dbReference>
<dbReference type="Proteomes" id="UP000681722">
    <property type="component" value="Unassembled WGS sequence"/>
</dbReference>
<keyword evidence="10" id="KW-0520">NAD</keyword>
<evidence type="ECO:0000256" key="11">
    <source>
        <dbReference type="SAM" id="MobiDB-lite"/>
    </source>
</evidence>
<dbReference type="PANTHER" id="PTHR10339">
    <property type="entry name" value="ADP-RIBOSYLTRANSFERASE"/>
    <property type="match status" value="1"/>
</dbReference>
<evidence type="ECO:0000256" key="4">
    <source>
        <dbReference type="ARBA" id="ARBA00022656"/>
    </source>
</evidence>
<dbReference type="GO" id="GO:0016779">
    <property type="term" value="F:nucleotidyltransferase activity"/>
    <property type="evidence" value="ECO:0007669"/>
    <property type="project" value="UniProtKB-KW"/>
</dbReference>
<dbReference type="GO" id="GO:0090729">
    <property type="term" value="F:toxin activity"/>
    <property type="evidence" value="ECO:0007669"/>
    <property type="project" value="UniProtKB-KW"/>
</dbReference>
<dbReference type="OrthoDB" id="423533at2759"/>
<dbReference type="GO" id="GO:0005576">
    <property type="term" value="C:extracellular region"/>
    <property type="evidence" value="ECO:0007669"/>
    <property type="project" value="UniProtKB-SubCell"/>
</dbReference>
<dbReference type="Pfam" id="PF01129">
    <property type="entry name" value="ART"/>
    <property type="match status" value="1"/>
</dbReference>
<evidence type="ECO:0000313" key="12">
    <source>
        <dbReference type="EMBL" id="CAF1214824.1"/>
    </source>
</evidence>
<evidence type="ECO:0000256" key="8">
    <source>
        <dbReference type="ARBA" id="ARBA00023026"/>
    </source>
</evidence>
<comment type="similarity">
    <text evidence="2 10">Belongs to the Arg-specific ADP-ribosyltransferase family.</text>
</comment>
<dbReference type="Gene3D" id="3.90.176.10">
    <property type="entry name" value="Toxin ADP-ribosyltransferase, Chain A, domain 1"/>
    <property type="match status" value="1"/>
</dbReference>
<name>A0A814XDB2_9BILA</name>
<accession>A0A814XDB2</accession>
<dbReference type="InterPro" id="IPR000768">
    <property type="entry name" value="ART"/>
</dbReference>
<dbReference type="GO" id="GO:0003950">
    <property type="term" value="F:NAD+ poly-ADP-ribosyltransferase activity"/>
    <property type="evidence" value="ECO:0007669"/>
    <property type="project" value="TreeGrafter"/>
</dbReference>
<evidence type="ECO:0000313" key="13">
    <source>
        <dbReference type="EMBL" id="CAF3978706.1"/>
    </source>
</evidence>
<dbReference type="AlphaFoldDB" id="A0A814XDB2"/>
<protein>
    <recommendedName>
        <fullName evidence="10">NAD(P)(+)--arginine ADP-ribosyltransferase</fullName>
        <ecNumber evidence="10">2.4.2.31</ecNumber>
    </recommendedName>
    <alternativeName>
        <fullName evidence="10">Mono(ADP-ribosyl)transferase</fullName>
    </alternativeName>
</protein>
<feature type="compositionally biased region" description="Polar residues" evidence="11">
    <location>
        <begin position="245"/>
        <end position="258"/>
    </location>
</feature>
<dbReference type="EC" id="2.4.2.31" evidence="10"/>
<dbReference type="EMBL" id="CAJNOQ010009076">
    <property type="protein sequence ID" value="CAF1214824.1"/>
    <property type="molecule type" value="Genomic_DNA"/>
</dbReference>
<evidence type="ECO:0000256" key="2">
    <source>
        <dbReference type="ARBA" id="ARBA00009558"/>
    </source>
</evidence>
<evidence type="ECO:0000256" key="7">
    <source>
        <dbReference type="ARBA" id="ARBA00022695"/>
    </source>
</evidence>
<keyword evidence="5 10" id="KW-0328">Glycosyltransferase</keyword>
<gene>
    <name evidence="12" type="ORF">GPM918_LOCUS24398</name>
    <name evidence="13" type="ORF">SRO942_LOCUS24398</name>
</gene>
<keyword evidence="10" id="KW-0521">NADP</keyword>
<keyword evidence="4" id="KW-0800">Toxin</keyword>
<evidence type="ECO:0000313" key="14">
    <source>
        <dbReference type="Proteomes" id="UP000663829"/>
    </source>
</evidence>
<dbReference type="InterPro" id="IPR050999">
    <property type="entry name" value="ADP-ribosyltransferase_ARG"/>
</dbReference>
<keyword evidence="3" id="KW-0964">Secreted</keyword>
<evidence type="ECO:0000256" key="5">
    <source>
        <dbReference type="ARBA" id="ARBA00022676"/>
    </source>
</evidence>
<keyword evidence="8" id="KW-0843">Virulence</keyword>
<evidence type="ECO:0000256" key="10">
    <source>
        <dbReference type="RuleBase" id="RU361228"/>
    </source>
</evidence>
<dbReference type="Proteomes" id="UP000663829">
    <property type="component" value="Unassembled WGS sequence"/>
</dbReference>
<evidence type="ECO:0000256" key="3">
    <source>
        <dbReference type="ARBA" id="ARBA00022525"/>
    </source>
</evidence>